<organism evidence="1 2">
    <name type="scientific">Pseudocohnilembus persalinus</name>
    <name type="common">Ciliate</name>
    <dbReference type="NCBI Taxonomy" id="266149"/>
    <lineage>
        <taxon>Eukaryota</taxon>
        <taxon>Sar</taxon>
        <taxon>Alveolata</taxon>
        <taxon>Ciliophora</taxon>
        <taxon>Intramacronucleata</taxon>
        <taxon>Oligohymenophorea</taxon>
        <taxon>Scuticociliatia</taxon>
        <taxon>Philasterida</taxon>
        <taxon>Pseudocohnilembidae</taxon>
        <taxon>Pseudocohnilembus</taxon>
    </lineage>
</organism>
<dbReference type="AlphaFoldDB" id="A0A0V0QEC4"/>
<name>A0A0V0QEC4_PSEPJ</name>
<reference evidence="1 2" key="1">
    <citation type="journal article" date="2015" name="Sci. Rep.">
        <title>Genome of the facultative scuticociliatosis pathogen Pseudocohnilembus persalinus provides insight into its virulence through horizontal gene transfer.</title>
        <authorList>
            <person name="Xiong J."/>
            <person name="Wang G."/>
            <person name="Cheng J."/>
            <person name="Tian M."/>
            <person name="Pan X."/>
            <person name="Warren A."/>
            <person name="Jiang C."/>
            <person name="Yuan D."/>
            <person name="Miao W."/>
        </authorList>
    </citation>
    <scope>NUCLEOTIDE SEQUENCE [LARGE SCALE GENOMIC DNA]</scope>
    <source>
        <strain evidence="1">36N120E</strain>
    </source>
</reference>
<gene>
    <name evidence="1" type="ORF">PPERSA_04548</name>
</gene>
<dbReference type="EMBL" id="LDAU01000185">
    <property type="protein sequence ID" value="KRX00527.1"/>
    <property type="molecule type" value="Genomic_DNA"/>
</dbReference>
<dbReference type="Proteomes" id="UP000054937">
    <property type="component" value="Unassembled WGS sequence"/>
</dbReference>
<dbReference type="InParanoid" id="A0A0V0QEC4"/>
<proteinExistence type="predicted"/>
<accession>A0A0V0QEC4</accession>
<keyword evidence="2" id="KW-1185">Reference proteome</keyword>
<dbReference type="OrthoDB" id="313382at2759"/>
<evidence type="ECO:0000313" key="1">
    <source>
        <dbReference type="EMBL" id="KRX00527.1"/>
    </source>
</evidence>
<comment type="caution">
    <text evidence="1">The sequence shown here is derived from an EMBL/GenBank/DDBJ whole genome shotgun (WGS) entry which is preliminary data.</text>
</comment>
<protein>
    <submittedName>
        <fullName evidence="1">Uncharacterized protein</fullName>
    </submittedName>
</protein>
<sequence>MRKTVNLVLLVTVNKKILVILFFKKQFTSDLINQHIQGFGEETISMTQEGCSEDEEQIQKQNVQIQQKIESILYDEKQKKNVEFLYQIDQEGNLMDDQGNYIVDDNNQMIRLVKYIIDLKFKLNKKNNLKNNEQLKPEL</sequence>
<evidence type="ECO:0000313" key="2">
    <source>
        <dbReference type="Proteomes" id="UP000054937"/>
    </source>
</evidence>